<feature type="compositionally biased region" description="Polar residues" evidence="2">
    <location>
        <begin position="342"/>
        <end position="352"/>
    </location>
</feature>
<feature type="compositionally biased region" description="Acidic residues" evidence="2">
    <location>
        <begin position="482"/>
        <end position="492"/>
    </location>
</feature>
<dbReference type="GO" id="GO:0045944">
    <property type="term" value="P:positive regulation of transcription by RNA polymerase II"/>
    <property type="evidence" value="ECO:0007669"/>
    <property type="project" value="TreeGrafter"/>
</dbReference>
<keyword evidence="1" id="KW-0040">ANK repeat</keyword>
<feature type="compositionally biased region" description="Low complexity" evidence="2">
    <location>
        <begin position="353"/>
        <end position="362"/>
    </location>
</feature>
<dbReference type="Gene3D" id="1.25.40.20">
    <property type="entry name" value="Ankyrin repeat-containing domain"/>
    <property type="match status" value="1"/>
</dbReference>
<dbReference type="OrthoDB" id="6368632at2759"/>
<dbReference type="EMBL" id="CAKKLH010000057">
    <property type="protein sequence ID" value="CAH0101415.1"/>
    <property type="molecule type" value="Genomic_DNA"/>
</dbReference>
<accession>A0A8J2RG26</accession>
<feature type="compositionally biased region" description="Polar residues" evidence="2">
    <location>
        <begin position="790"/>
        <end position="803"/>
    </location>
</feature>
<feature type="region of interest" description="Disordered" evidence="2">
    <location>
        <begin position="478"/>
        <end position="501"/>
    </location>
</feature>
<feature type="repeat" description="ANK" evidence="1">
    <location>
        <begin position="405"/>
        <end position="439"/>
    </location>
</feature>
<feature type="region of interest" description="Disordered" evidence="2">
    <location>
        <begin position="91"/>
        <end position="150"/>
    </location>
</feature>
<feature type="compositionally biased region" description="Low complexity" evidence="2">
    <location>
        <begin position="611"/>
        <end position="635"/>
    </location>
</feature>
<feature type="region of interest" description="Disordered" evidence="2">
    <location>
        <begin position="338"/>
        <end position="362"/>
    </location>
</feature>
<feature type="compositionally biased region" description="Low complexity" evidence="2">
    <location>
        <begin position="96"/>
        <end position="105"/>
    </location>
</feature>
<feature type="region of interest" description="Disordered" evidence="2">
    <location>
        <begin position="279"/>
        <end position="321"/>
    </location>
</feature>
<feature type="region of interest" description="Disordered" evidence="2">
    <location>
        <begin position="192"/>
        <end position="222"/>
    </location>
</feature>
<organism evidence="3 4">
    <name type="scientific">Daphnia galeata</name>
    <dbReference type="NCBI Taxonomy" id="27404"/>
    <lineage>
        <taxon>Eukaryota</taxon>
        <taxon>Metazoa</taxon>
        <taxon>Ecdysozoa</taxon>
        <taxon>Arthropoda</taxon>
        <taxon>Crustacea</taxon>
        <taxon>Branchiopoda</taxon>
        <taxon>Diplostraca</taxon>
        <taxon>Cladocera</taxon>
        <taxon>Anomopoda</taxon>
        <taxon>Daphniidae</taxon>
        <taxon>Daphnia</taxon>
    </lineage>
</organism>
<feature type="region of interest" description="Disordered" evidence="2">
    <location>
        <begin position="1237"/>
        <end position="1279"/>
    </location>
</feature>
<feature type="region of interest" description="Disordered" evidence="2">
    <location>
        <begin position="229"/>
        <end position="248"/>
    </location>
</feature>
<evidence type="ECO:0000313" key="4">
    <source>
        <dbReference type="Proteomes" id="UP000789390"/>
    </source>
</evidence>
<dbReference type="PROSITE" id="PS50088">
    <property type="entry name" value="ANK_REPEAT"/>
    <property type="match status" value="1"/>
</dbReference>
<dbReference type="InterPro" id="IPR002110">
    <property type="entry name" value="Ankyrin_rpt"/>
</dbReference>
<feature type="region of interest" description="Disordered" evidence="2">
    <location>
        <begin position="608"/>
        <end position="640"/>
    </location>
</feature>
<gene>
    <name evidence="3" type="ORF">DGAL_LOCUS3746</name>
</gene>
<comment type="caution">
    <text evidence="3">The sequence shown here is derived from an EMBL/GenBank/DDBJ whole genome shotgun (WGS) entry which is preliminary data.</text>
</comment>
<dbReference type="SUPFAM" id="SSF48403">
    <property type="entry name" value="Ankyrin repeat"/>
    <property type="match status" value="1"/>
</dbReference>
<feature type="compositionally biased region" description="Polar residues" evidence="2">
    <location>
        <begin position="1440"/>
        <end position="1476"/>
    </location>
</feature>
<feature type="compositionally biased region" description="Acidic residues" evidence="2">
    <location>
        <begin position="127"/>
        <end position="145"/>
    </location>
</feature>
<proteinExistence type="predicted"/>
<evidence type="ECO:0000256" key="2">
    <source>
        <dbReference type="SAM" id="MobiDB-lite"/>
    </source>
</evidence>
<protein>
    <submittedName>
        <fullName evidence="3">Uncharacterized protein</fullName>
    </submittedName>
</protein>
<dbReference type="InterPro" id="IPR051647">
    <property type="entry name" value="Mediator_comp_sub12"/>
</dbReference>
<feature type="compositionally biased region" description="Gly residues" evidence="2">
    <location>
        <begin position="1265"/>
        <end position="1275"/>
    </location>
</feature>
<evidence type="ECO:0000256" key="1">
    <source>
        <dbReference type="PROSITE-ProRule" id="PRU00023"/>
    </source>
</evidence>
<dbReference type="PANTHER" id="PTHR46007">
    <property type="entry name" value="MEDIATOR OF RNA POLYMERASE II TRANSCRIPTION SUBUNIT 12"/>
    <property type="match status" value="1"/>
</dbReference>
<dbReference type="InterPro" id="IPR036770">
    <property type="entry name" value="Ankyrin_rpt-contain_sf"/>
</dbReference>
<dbReference type="GO" id="GO:0003713">
    <property type="term" value="F:transcription coactivator activity"/>
    <property type="evidence" value="ECO:0007669"/>
    <property type="project" value="TreeGrafter"/>
</dbReference>
<feature type="region of interest" description="Disordered" evidence="2">
    <location>
        <begin position="761"/>
        <end position="803"/>
    </location>
</feature>
<keyword evidence="4" id="KW-1185">Reference proteome</keyword>
<dbReference type="PANTHER" id="PTHR46007:SF8">
    <property type="entry name" value="C2H2-TYPE DOMAIN-CONTAINING PROTEIN"/>
    <property type="match status" value="1"/>
</dbReference>
<dbReference type="GO" id="GO:0016592">
    <property type="term" value="C:mediator complex"/>
    <property type="evidence" value="ECO:0007669"/>
    <property type="project" value="TreeGrafter"/>
</dbReference>
<sequence>MNSQEVNHNRVGCCMTTTTSTTATTTTTTNKESLLGRRRQIQLQQQREDEGRHPKMMTMLTMRHKCNTTTTTTSNVIPRNNYVERLSVQLPVSPVQQQQQQQQQQRDPNSGVDDDDVLRLVIHVEETQPDEDDEDDEEEEEDRDDEKESFLLRRKVGGSSWNEKENRRMLKNIGRQRSASLELKAGIITTTPPPRCDCPTSTEAEDSTRSFEDDEKTCPSVVIPPLTPSVADRLSPGSHPQCHNSSSIRNAAGRSNVVVKEFRRSSELLRNILLSLSASSASSRRSSDGSTVSSFSTATAAAHSPSGPHQQQQQQQQTFLSTAESTSYYSSALQAHRKRRWTTNNAPQDNTDATTTTTLGSSGHAGHTGLLLLFDAIASSNWTLTSQLLDSGVVTDVNAPLNESNGYTALHWCAVQTPVPWPAVFLLLENGCRVEQRDKDGTQPVFLVPNLPKIQQQLVNDAFDYLVRGGVDLPPPVTETMSGEEADLDEDAPVTKSSSSGMGSCAGVGSAGGVAAGSGGGAVNNIFRRLQQSVIINQAGHYLHQHTTGSGANVNKKTMPDSISPSAMTSTSIDYDPFEITSIKLAELTHQTAAVAALALASDSVHQDAATHSSSSTSSSEQQQQQQSKTTTTTTGNKREEWSQRFVRSLSVLVKMAANPECLNMILPSLSEHVGVIVRALQETNHLPCHSMMATFLHNLLKSALETSLSANQQSTLDCALSKLLQVGVEFLAGSHSVQFTGLVLINKIIDVSMATSSSSQEQQQQQQCLSDKRPAQQRRQQQQPKKNNKLSAGPSQLMKSKKATCNSKTYSYWKEMIQQPTTATTKDGCADDTSSTASNSSKSVVTRLLSDKVHAGTVLSLVLNAITLHRRVVVGQHQHQSSRFRCTPSLRIRQCSYHCLQILSARLLLYMAGSSALSRDQLMKEAQLRMMVEALDYTLDPQLLCLVIQTVALLALHYPYQPLLLDSGIPDALTQVILPSDEWYYTNHTTRFSRIVKHHAARALVYLGLARCLGPRVSLFEFQGSAGEVWAEPSPSPCSLTHQPNSLNESSEDSYVMQMLTSPSSVVQQHVISSSSPSLNHPIISSSDHRHQTASAAPPITVAISPEEVAMRMLDYYTGGDDEEVAKVMTLNSLPVLIDPIIVLRLLHHWILSRKIVHQVQPSKQQQQQQQQQQTKTTTVVKSRPVLVRRELSLPADERVISRLEAQLLPHVDISFADDDDGSMEEIRPAVSLIVQPKESMKKEQDENGATAAESGSNLAGNATSGGSGGGGGDRFNPTEAILATMQLLPLPCAKVMAGRSGHQPLPLVFMTAGEIERNVSLVRSYARGSHHHHRHHQKSENNLAALAWRRKSKSQMGLNEEGSPAAAATTLSVRRGTATHRRAVPLCDQLDELRSFQRQLQNFPSLSELRRHPLVVPASHHHHHHHQQSNWLATTSSYSNNRRSLSPATSSRWLQSDQTQDLLPSTAIHLQSPVSRSSSSRSSCDDDQDVESQSAAIVNGRQYNTESYALAILQILQESMEQGIVNVRCSESTCRELDEMLESIKSSSSSSTTTAVTAVANHPNMSGDNSGGASSESSSSYCVVGRQVDEIRNRFISPWLDGHIKGAESAEIVLDAEYHQDVMGKFAVVVRSPGIEGRGCETGAVDGRMGRDDRMSARTGMCRSQQWSVIRSFSLFTFGVSRSLSVPLCVQHANRTETKKKFAVNDVQSRRMRQHLAIENQSFVGIPQQNRRLERPHWLKFNVGGFWLLMMTRFWCSGAGGFPSQNANSRAKGAIQPFLSSTVGHMNRRLSCAKQSIGFIEKNKTKKLSSYLIVEIVECEIA</sequence>
<reference evidence="3" key="1">
    <citation type="submission" date="2021-11" db="EMBL/GenBank/DDBJ databases">
        <authorList>
            <person name="Schell T."/>
        </authorList>
    </citation>
    <scope>NUCLEOTIDE SEQUENCE</scope>
    <source>
        <strain evidence="3">M5</strain>
    </source>
</reference>
<name>A0A8J2RG26_9CRUS</name>
<dbReference type="Proteomes" id="UP000789390">
    <property type="component" value="Unassembled WGS sequence"/>
</dbReference>
<evidence type="ECO:0000313" key="3">
    <source>
        <dbReference type="EMBL" id="CAH0101415.1"/>
    </source>
</evidence>
<feature type="region of interest" description="Disordered" evidence="2">
    <location>
        <begin position="1440"/>
        <end position="1494"/>
    </location>
</feature>